<proteinExistence type="inferred from homology"/>
<sequence length="306" mass="35072">MGLVAIVVMLIATLLTKIFSNQGNDRKSGSDDTNFCSSTECLRCSHKYHEATTAEVLSKKLEEFVRIKADNTGLERLYKGIEYYRTQNGKNDPLSASQKPTVFYLHGLVCEPWHDYYSEQLRSLISLVNFELIKSEFNQIRFNTSDGWFKNSTAEGEWLVYHLFNQGEKVVNNCGACPRTVEIIESVEAFISGCSFGNALFSVVQAGTHITAHYGPTNCRVRCHLPLFVPEGCRLCVNGEERRWKERELLLFDDSFLHEAWHRGMDGERVVLMLDLWHPELTMLEREALAFMFPPSLYMAEKCQSR</sequence>
<dbReference type="Gene3D" id="2.60.120.330">
    <property type="entry name" value="B-lactam Antibiotic, Isopenicillin N Synthase, Chain"/>
    <property type="match status" value="1"/>
</dbReference>
<protein>
    <submittedName>
        <fullName evidence="6">Aspartate beta-hydroxylase domain-containing protein 2</fullName>
    </submittedName>
</protein>
<dbReference type="InterPro" id="IPR027443">
    <property type="entry name" value="IPNS-like_sf"/>
</dbReference>
<dbReference type="AlphaFoldDB" id="A0A9W9ZSQ4"/>
<evidence type="ECO:0000259" key="5">
    <source>
        <dbReference type="Pfam" id="PF05118"/>
    </source>
</evidence>
<dbReference type="EMBL" id="MU825874">
    <property type="protein sequence ID" value="KAJ7387151.1"/>
    <property type="molecule type" value="Genomic_DNA"/>
</dbReference>
<evidence type="ECO:0000256" key="4">
    <source>
        <dbReference type="SAM" id="SignalP"/>
    </source>
</evidence>
<comment type="caution">
    <text evidence="6">The sequence shown here is derived from an EMBL/GenBank/DDBJ whole genome shotgun (WGS) entry which is preliminary data.</text>
</comment>
<accession>A0A9W9ZSQ4</accession>
<feature type="domain" description="Aspartyl/asparaginy/proline hydroxylase" evidence="5">
    <location>
        <begin position="129"/>
        <end position="279"/>
    </location>
</feature>
<name>A0A9W9ZSQ4_9CNID</name>
<dbReference type="PANTHER" id="PTHR46332">
    <property type="entry name" value="ASPARTATE BETA-HYDROXYLASE DOMAIN-CONTAINING PROTEIN 2"/>
    <property type="match status" value="1"/>
</dbReference>
<comment type="similarity">
    <text evidence="1">Belongs to the aspartyl/asparaginyl beta-hydroxylase family.</text>
</comment>
<evidence type="ECO:0000256" key="3">
    <source>
        <dbReference type="ARBA" id="ARBA00023002"/>
    </source>
</evidence>
<evidence type="ECO:0000313" key="7">
    <source>
        <dbReference type="Proteomes" id="UP001163046"/>
    </source>
</evidence>
<keyword evidence="2" id="KW-0223">Dioxygenase</keyword>
<dbReference type="GO" id="GO:0016020">
    <property type="term" value="C:membrane"/>
    <property type="evidence" value="ECO:0007669"/>
    <property type="project" value="TreeGrafter"/>
</dbReference>
<keyword evidence="7" id="KW-1185">Reference proteome</keyword>
<dbReference type="OrthoDB" id="438431at2759"/>
<keyword evidence="4" id="KW-0732">Signal</keyword>
<evidence type="ECO:0000256" key="1">
    <source>
        <dbReference type="ARBA" id="ARBA00007730"/>
    </source>
</evidence>
<gene>
    <name evidence="6" type="primary">ASPHD2</name>
    <name evidence="6" type="ORF">OS493_004117</name>
</gene>
<reference evidence="6" key="1">
    <citation type="submission" date="2023-01" db="EMBL/GenBank/DDBJ databases">
        <title>Genome assembly of the deep-sea coral Lophelia pertusa.</title>
        <authorList>
            <person name="Herrera S."/>
            <person name="Cordes E."/>
        </authorList>
    </citation>
    <scope>NUCLEOTIDE SEQUENCE</scope>
    <source>
        <strain evidence="6">USNM1676648</strain>
        <tissue evidence="6">Polyp</tissue>
    </source>
</reference>
<dbReference type="GO" id="GO:0051213">
    <property type="term" value="F:dioxygenase activity"/>
    <property type="evidence" value="ECO:0007669"/>
    <property type="project" value="UniProtKB-KW"/>
</dbReference>
<dbReference type="InterPro" id="IPR051821">
    <property type="entry name" value="Asp/Asn_beta-hydroxylase"/>
</dbReference>
<dbReference type="PANTHER" id="PTHR46332:SF5">
    <property type="entry name" value="ASPARTATE BETA-HYDROXYLASE DOMAIN CONTAINING 2"/>
    <property type="match status" value="1"/>
</dbReference>
<evidence type="ECO:0000256" key="2">
    <source>
        <dbReference type="ARBA" id="ARBA00022964"/>
    </source>
</evidence>
<feature type="chain" id="PRO_5040819947" evidence="4">
    <location>
        <begin position="21"/>
        <end position="306"/>
    </location>
</feature>
<dbReference type="Pfam" id="PF05118">
    <property type="entry name" value="Asp_Arg_Hydrox"/>
    <property type="match status" value="1"/>
</dbReference>
<dbReference type="Proteomes" id="UP001163046">
    <property type="component" value="Unassembled WGS sequence"/>
</dbReference>
<keyword evidence="3" id="KW-0560">Oxidoreductase</keyword>
<feature type="signal peptide" evidence="4">
    <location>
        <begin position="1"/>
        <end position="20"/>
    </location>
</feature>
<evidence type="ECO:0000313" key="6">
    <source>
        <dbReference type="EMBL" id="KAJ7387151.1"/>
    </source>
</evidence>
<organism evidence="6 7">
    <name type="scientific">Desmophyllum pertusum</name>
    <dbReference type="NCBI Taxonomy" id="174260"/>
    <lineage>
        <taxon>Eukaryota</taxon>
        <taxon>Metazoa</taxon>
        <taxon>Cnidaria</taxon>
        <taxon>Anthozoa</taxon>
        <taxon>Hexacorallia</taxon>
        <taxon>Scleractinia</taxon>
        <taxon>Caryophylliina</taxon>
        <taxon>Caryophylliidae</taxon>
        <taxon>Desmophyllum</taxon>
    </lineage>
</organism>
<dbReference type="InterPro" id="IPR007803">
    <property type="entry name" value="Asp/Arg/Pro-Hydrxlase"/>
</dbReference>
<dbReference type="SUPFAM" id="SSF51197">
    <property type="entry name" value="Clavaminate synthase-like"/>
    <property type="match status" value="1"/>
</dbReference>